<accession>A0ABY4WHB3</accession>
<dbReference type="RefSeq" id="WP_251872501.1">
    <property type="nucleotide sequence ID" value="NZ_CP098755.1"/>
</dbReference>
<dbReference type="Gene3D" id="3.40.50.1820">
    <property type="entry name" value="alpha/beta hydrolase"/>
    <property type="match status" value="1"/>
</dbReference>
<evidence type="ECO:0000259" key="1">
    <source>
        <dbReference type="Pfam" id="PF12697"/>
    </source>
</evidence>
<proteinExistence type="predicted"/>
<evidence type="ECO:0000313" key="2">
    <source>
        <dbReference type="EMBL" id="USG65417.1"/>
    </source>
</evidence>
<reference evidence="2" key="1">
    <citation type="submission" date="2022-06" db="EMBL/GenBank/DDBJ databases">
        <title>Genome sequencing of Brevibacillus sp. BB3-R1.</title>
        <authorList>
            <person name="Heo J."/>
            <person name="Lee D."/>
            <person name="Won M."/>
            <person name="Han B.-H."/>
            <person name="Hong S.-B."/>
            <person name="Kwon S.-W."/>
        </authorList>
    </citation>
    <scope>NUCLEOTIDE SEQUENCE</scope>
    <source>
        <strain evidence="2">BB3-R1</strain>
    </source>
</reference>
<sequence>MKAVILWVNGWSMPDELWEPMIRALPDMVHRKPNYAGITHPEQFLRAVREELTASCFSRPLIVIGWSMGGMLAQRIASETAVDGLIVISSTARFVRGRAEQHLGWQEGHLNRMKRMLEQGRENVMQEFGQSLFTANEQEFIAKQGISIADSWPLSALTAGLAYLQKEDCRPLLSGISCPVTVIHGTQDTVCPYEAGVELSAGLSSYRFIPLKDCGHAVPLLYPAIIIEEVKRLVREYVQRDDDQAFQ</sequence>
<dbReference type="Proteomes" id="UP001056500">
    <property type="component" value="Chromosome"/>
</dbReference>
<dbReference type="SUPFAM" id="SSF53474">
    <property type="entry name" value="alpha/beta-Hydrolases"/>
    <property type="match status" value="1"/>
</dbReference>
<keyword evidence="3" id="KW-1185">Reference proteome</keyword>
<dbReference type="GO" id="GO:0016787">
    <property type="term" value="F:hydrolase activity"/>
    <property type="evidence" value="ECO:0007669"/>
    <property type="project" value="UniProtKB-KW"/>
</dbReference>
<dbReference type="InterPro" id="IPR029058">
    <property type="entry name" value="AB_hydrolase_fold"/>
</dbReference>
<organism evidence="2 3">
    <name type="scientific">Brevibacillus ruminantium</name>
    <dbReference type="NCBI Taxonomy" id="2950604"/>
    <lineage>
        <taxon>Bacteria</taxon>
        <taxon>Bacillati</taxon>
        <taxon>Bacillota</taxon>
        <taxon>Bacilli</taxon>
        <taxon>Bacillales</taxon>
        <taxon>Paenibacillaceae</taxon>
        <taxon>Brevibacillus</taxon>
    </lineage>
</organism>
<dbReference type="Pfam" id="PF12697">
    <property type="entry name" value="Abhydrolase_6"/>
    <property type="match status" value="1"/>
</dbReference>
<dbReference type="InterPro" id="IPR000073">
    <property type="entry name" value="AB_hydrolase_1"/>
</dbReference>
<dbReference type="PANTHER" id="PTHR43798">
    <property type="entry name" value="MONOACYLGLYCEROL LIPASE"/>
    <property type="match status" value="1"/>
</dbReference>
<evidence type="ECO:0000313" key="3">
    <source>
        <dbReference type="Proteomes" id="UP001056500"/>
    </source>
</evidence>
<dbReference type="EMBL" id="CP098755">
    <property type="protein sequence ID" value="USG65417.1"/>
    <property type="molecule type" value="Genomic_DNA"/>
</dbReference>
<protein>
    <submittedName>
        <fullName evidence="2">Alpha/beta hydrolase</fullName>
    </submittedName>
</protein>
<dbReference type="InterPro" id="IPR050266">
    <property type="entry name" value="AB_hydrolase_sf"/>
</dbReference>
<keyword evidence="2" id="KW-0378">Hydrolase</keyword>
<gene>
    <name evidence="2" type="ORF">NDK47_25475</name>
</gene>
<name>A0ABY4WHB3_9BACL</name>
<feature type="domain" description="AB hydrolase-1" evidence="1">
    <location>
        <begin position="6"/>
        <end position="226"/>
    </location>
</feature>